<dbReference type="InterPro" id="IPR036397">
    <property type="entry name" value="RNaseH_sf"/>
</dbReference>
<evidence type="ECO:0000313" key="2">
    <source>
        <dbReference type="EMBL" id="MBA0655340.1"/>
    </source>
</evidence>
<dbReference type="PANTHER" id="PTHR47074">
    <property type="entry name" value="BNAC02G40300D PROTEIN"/>
    <property type="match status" value="1"/>
</dbReference>
<dbReference type="Pfam" id="PF13456">
    <property type="entry name" value="RVT_3"/>
    <property type="match status" value="1"/>
</dbReference>
<reference evidence="2 3" key="1">
    <citation type="journal article" date="2019" name="Genome Biol. Evol.">
        <title>Insights into the evolution of the New World diploid cottons (Gossypium, subgenus Houzingenia) based on genome sequencing.</title>
        <authorList>
            <person name="Grover C.E."/>
            <person name="Arick M.A. 2nd"/>
            <person name="Thrash A."/>
            <person name="Conover J.L."/>
            <person name="Sanders W.S."/>
            <person name="Peterson D.G."/>
            <person name="Frelichowski J.E."/>
            <person name="Scheffler J.A."/>
            <person name="Scheffler B.E."/>
            <person name="Wendel J.F."/>
        </authorList>
    </citation>
    <scope>NUCLEOTIDE SEQUENCE [LARGE SCALE GENOMIC DNA]</scope>
    <source>
        <strain evidence="2">57</strain>
        <tissue evidence="2">Leaf</tissue>
    </source>
</reference>
<dbReference type="EMBL" id="JABFAB010000008">
    <property type="protein sequence ID" value="MBA0655340.1"/>
    <property type="molecule type" value="Genomic_DNA"/>
</dbReference>
<dbReference type="InterPro" id="IPR012337">
    <property type="entry name" value="RNaseH-like_sf"/>
</dbReference>
<evidence type="ECO:0000313" key="3">
    <source>
        <dbReference type="Proteomes" id="UP000593573"/>
    </source>
</evidence>
<feature type="domain" description="RNase H type-1" evidence="1">
    <location>
        <begin position="148"/>
        <end position="226"/>
    </location>
</feature>
<dbReference type="InterPro" id="IPR044730">
    <property type="entry name" value="RNase_H-like_dom_plant"/>
</dbReference>
<dbReference type="InterPro" id="IPR052929">
    <property type="entry name" value="RNase_H-like_EbsB-rel"/>
</dbReference>
<gene>
    <name evidence="2" type="ORF">Goklo_007835</name>
</gene>
<dbReference type="OrthoDB" id="1000202at2759"/>
<protein>
    <recommendedName>
        <fullName evidence="1">RNase H type-1 domain-containing protein</fullName>
    </recommendedName>
</protein>
<comment type="caution">
    <text evidence="2">The sequence shown here is derived from an EMBL/GenBank/DDBJ whole genome shotgun (WGS) entry which is preliminary data.</text>
</comment>
<dbReference type="GO" id="GO:0004523">
    <property type="term" value="F:RNA-DNA hybrid ribonuclease activity"/>
    <property type="evidence" value="ECO:0007669"/>
    <property type="project" value="InterPro"/>
</dbReference>
<proteinExistence type="predicted"/>
<dbReference type="Proteomes" id="UP000593573">
    <property type="component" value="Unassembled WGS sequence"/>
</dbReference>
<dbReference type="GO" id="GO:0003676">
    <property type="term" value="F:nucleic acid binding"/>
    <property type="evidence" value="ECO:0007669"/>
    <property type="project" value="InterPro"/>
</dbReference>
<dbReference type="Gene3D" id="3.30.420.10">
    <property type="entry name" value="Ribonuclease H-like superfamily/Ribonuclease H"/>
    <property type="match status" value="1"/>
</dbReference>
<sequence length="253" mass="28793">MKLEEMLDSHCFSGVATLKLYVHFVDVDEGASNSTTVSVNVNLHAEGGLEFLELSYRRLSHESSSLNVNNLKYGMEFSSKEDHPRLDSNVISNIILPMVKAKPKDSKDKGVPLEAQSGVEVVLKVVELKEHYDWFPDRKLGYYYQPPEAVACTVAIKLCLDLGLRRLEVERDSLTVIKKMKSSEDDRSEILAYIEDMKKMSRDFQVYTFMHIQRSANGVAHQLASEGLKLKLEFLKFNGVPEFPEELVEQDRC</sequence>
<name>A0A7J8UY42_9ROSI</name>
<dbReference type="PANTHER" id="PTHR47074:SF61">
    <property type="entry name" value="RNASE H TYPE-1 DOMAIN-CONTAINING PROTEIN"/>
    <property type="match status" value="1"/>
</dbReference>
<dbReference type="CDD" id="cd06222">
    <property type="entry name" value="RNase_H_like"/>
    <property type="match status" value="1"/>
</dbReference>
<accession>A0A7J8UY42</accession>
<dbReference type="AlphaFoldDB" id="A0A7J8UY42"/>
<keyword evidence="3" id="KW-1185">Reference proteome</keyword>
<evidence type="ECO:0000259" key="1">
    <source>
        <dbReference type="Pfam" id="PF13456"/>
    </source>
</evidence>
<dbReference type="InterPro" id="IPR002156">
    <property type="entry name" value="RNaseH_domain"/>
</dbReference>
<dbReference type="SUPFAM" id="SSF53098">
    <property type="entry name" value="Ribonuclease H-like"/>
    <property type="match status" value="1"/>
</dbReference>
<organism evidence="2 3">
    <name type="scientific">Gossypium klotzschianum</name>
    <dbReference type="NCBI Taxonomy" id="34286"/>
    <lineage>
        <taxon>Eukaryota</taxon>
        <taxon>Viridiplantae</taxon>
        <taxon>Streptophyta</taxon>
        <taxon>Embryophyta</taxon>
        <taxon>Tracheophyta</taxon>
        <taxon>Spermatophyta</taxon>
        <taxon>Magnoliopsida</taxon>
        <taxon>eudicotyledons</taxon>
        <taxon>Gunneridae</taxon>
        <taxon>Pentapetalae</taxon>
        <taxon>rosids</taxon>
        <taxon>malvids</taxon>
        <taxon>Malvales</taxon>
        <taxon>Malvaceae</taxon>
        <taxon>Malvoideae</taxon>
        <taxon>Gossypium</taxon>
    </lineage>
</organism>